<dbReference type="OMA" id="PYCDIDF"/>
<sequence length="451" mass="48568">MASTPAMIQQHIRAPLQRVVSASARSIAVSSRPYATIPTGNSGNTSPSSSASSSVSVSSSPSFSNAGTTVTTATTTVRRPTYFKDASLASFDDFLPTSSSPAPLSPGDAYTLRTAEVGPASNRRTITRLPEWLKTPIPAGNDNYKKIKKDLRGLGLHTVCEEARCPNISECWGGSNKNAATATIMLMGDTCTRGCRFCSVKTNRNPAPLDPHEPENTAEALARWGLGYVVLTSVDRDDLADGGARHFAETIRRIKAKKPSLLVEALTGDFLGDLDMVRVVAESGLDVYAHNVETVEGLTPYVRDRRATFRQSLAVLEHVKKVKGPGGIITKTSLMLGLGEQEAEVVDALRELRKVGVDVVTFGQYMRPTKRHLKVDKYVTPDEFEMWRQRAVDMGFLYVASGPLVRSSYKAGEAFIENVLRKRAGGSAPAGLSGKLEDAAVVEEMMKAGSA</sequence>
<keyword evidence="6 10" id="KW-0408">Iron</keyword>
<keyword evidence="3 10" id="KW-0808">Transferase</keyword>
<comment type="similarity">
    <text evidence="10">Belongs to the radical SAM superfamily. Lipoyl synthase family.</text>
</comment>
<evidence type="ECO:0000256" key="4">
    <source>
        <dbReference type="ARBA" id="ARBA00022691"/>
    </source>
</evidence>
<comment type="function">
    <text evidence="10">Catalyzes the radical-mediated insertion of two sulfur atoms into the C-6 and C-8 positions of the octanoyl moiety bound to the lipoyl domains of lipoate-dependent enzymes, thereby converting the octanoylated domains into lipoylated derivatives.</text>
</comment>
<feature type="binding site" evidence="10">
    <location>
        <position position="408"/>
    </location>
    <ligand>
        <name>[4Fe-4S] cluster</name>
        <dbReference type="ChEBI" id="CHEBI:49883"/>
        <label>1</label>
    </ligand>
</feature>
<evidence type="ECO:0000256" key="8">
    <source>
        <dbReference type="ARBA" id="ARBA00023128"/>
    </source>
</evidence>
<dbReference type="GO" id="GO:0005739">
    <property type="term" value="C:mitochondrion"/>
    <property type="evidence" value="ECO:0007669"/>
    <property type="project" value="UniProtKB-SubCell"/>
</dbReference>
<dbReference type="SFLD" id="SFLDF00271">
    <property type="entry name" value="lipoyl_synthase"/>
    <property type="match status" value="1"/>
</dbReference>
<dbReference type="AlphaFoldDB" id="A0A1W2TIN7"/>
<dbReference type="GO" id="GO:0046872">
    <property type="term" value="F:metal ion binding"/>
    <property type="evidence" value="ECO:0007669"/>
    <property type="project" value="UniProtKB-KW"/>
</dbReference>
<evidence type="ECO:0000256" key="10">
    <source>
        <dbReference type="HAMAP-Rule" id="MF_03123"/>
    </source>
</evidence>
<comment type="subcellular location">
    <subcellularLocation>
        <location evidence="1 10">Mitochondrion</location>
    </subcellularLocation>
</comment>
<dbReference type="Pfam" id="PF04055">
    <property type="entry name" value="Radical_SAM"/>
    <property type="match status" value="1"/>
</dbReference>
<comment type="catalytic activity">
    <reaction evidence="9 10">
        <text>[[Fe-S] cluster scaffold protein carrying a second [4Fe-4S](2+) cluster] + N(6)-octanoyl-L-lysyl-[protein] + 2 oxidized [2Fe-2S]-[ferredoxin] + 2 S-adenosyl-L-methionine + 4 H(+) = [[Fe-S] cluster scaffold protein] + N(6)-[(R)-dihydrolipoyl]-L-lysyl-[protein] + 4 Fe(3+) + 2 hydrogen sulfide + 2 5'-deoxyadenosine + 2 L-methionine + 2 reduced [2Fe-2S]-[ferredoxin]</text>
        <dbReference type="Rhea" id="RHEA:16585"/>
        <dbReference type="Rhea" id="RHEA-COMP:9928"/>
        <dbReference type="Rhea" id="RHEA-COMP:10000"/>
        <dbReference type="Rhea" id="RHEA-COMP:10001"/>
        <dbReference type="Rhea" id="RHEA-COMP:10475"/>
        <dbReference type="Rhea" id="RHEA-COMP:14568"/>
        <dbReference type="Rhea" id="RHEA-COMP:14569"/>
        <dbReference type="ChEBI" id="CHEBI:15378"/>
        <dbReference type="ChEBI" id="CHEBI:17319"/>
        <dbReference type="ChEBI" id="CHEBI:29034"/>
        <dbReference type="ChEBI" id="CHEBI:29919"/>
        <dbReference type="ChEBI" id="CHEBI:33722"/>
        <dbReference type="ChEBI" id="CHEBI:33737"/>
        <dbReference type="ChEBI" id="CHEBI:33738"/>
        <dbReference type="ChEBI" id="CHEBI:57844"/>
        <dbReference type="ChEBI" id="CHEBI:59789"/>
        <dbReference type="ChEBI" id="CHEBI:78809"/>
        <dbReference type="ChEBI" id="CHEBI:83100"/>
        <dbReference type="EC" id="2.8.1.8"/>
    </reaction>
</comment>
<dbReference type="Gene3D" id="3.20.20.70">
    <property type="entry name" value="Aldolase class I"/>
    <property type="match status" value="1"/>
</dbReference>
<keyword evidence="7 10" id="KW-0411">Iron-sulfur</keyword>
<comment type="pathway">
    <text evidence="10">Protein modification; protein lipoylation via endogenous pathway; protein N(6)-(lipoyl)lysine from octanoyl-[acyl-carrier-protein]: step 2/2.</text>
</comment>
<dbReference type="InterPro" id="IPR003698">
    <property type="entry name" value="Lipoyl_synth"/>
</dbReference>
<dbReference type="HAMAP" id="MF_00206">
    <property type="entry name" value="Lipoyl_synth"/>
    <property type="match status" value="1"/>
</dbReference>
<dbReference type="PANTHER" id="PTHR10949">
    <property type="entry name" value="LIPOYL SYNTHASE"/>
    <property type="match status" value="1"/>
</dbReference>
<dbReference type="STRING" id="77044.A0A1W2TIN7"/>
<dbReference type="GO" id="GO:0016992">
    <property type="term" value="F:lipoate synthase activity"/>
    <property type="evidence" value="ECO:0007669"/>
    <property type="project" value="UniProtKB-UniRule"/>
</dbReference>
<protein>
    <recommendedName>
        <fullName evidence="10">Lipoyl synthase, mitochondrial</fullName>
        <ecNumber evidence="10">2.8.1.8</ecNumber>
    </recommendedName>
    <alternativeName>
        <fullName evidence="10">Lipoate synthase</fullName>
        <shortName evidence="10">LS</shortName>
        <shortName evidence="10">Lip-syn</shortName>
    </alternativeName>
    <alternativeName>
        <fullName evidence="10">Lipoic acid synthase</fullName>
    </alternativeName>
</protein>
<dbReference type="Proteomes" id="UP000054516">
    <property type="component" value="Unassembled WGS sequence"/>
</dbReference>
<dbReference type="NCBIfam" id="TIGR00510">
    <property type="entry name" value="lipA"/>
    <property type="match status" value="1"/>
</dbReference>
<keyword evidence="8 10" id="KW-0496">Mitochondrion</keyword>
<keyword evidence="5 10" id="KW-0479">Metal-binding</keyword>
<name>A0A1W2TIN7_ROSNE</name>
<reference evidence="13" key="1">
    <citation type="submission" date="2016-03" db="EMBL/GenBank/DDBJ databases">
        <title>Draft genome sequence of Rosellinia necatrix.</title>
        <authorList>
            <person name="Kanematsu S."/>
        </authorList>
    </citation>
    <scope>NUCLEOTIDE SEQUENCE [LARGE SCALE GENOMIC DNA]</scope>
    <source>
        <strain evidence="13">W97</strain>
    </source>
</reference>
<gene>
    <name evidence="13" type="ORF">SAMD00023353_3200940</name>
</gene>
<evidence type="ECO:0000256" key="11">
    <source>
        <dbReference type="SAM" id="MobiDB-lite"/>
    </source>
</evidence>
<dbReference type="EC" id="2.8.1.8" evidence="10"/>
<evidence type="ECO:0000256" key="1">
    <source>
        <dbReference type="ARBA" id="ARBA00004173"/>
    </source>
</evidence>
<evidence type="ECO:0000256" key="3">
    <source>
        <dbReference type="ARBA" id="ARBA00022679"/>
    </source>
</evidence>
<dbReference type="InterPro" id="IPR007197">
    <property type="entry name" value="rSAM"/>
</dbReference>
<feature type="domain" description="Radical SAM core" evidence="12">
    <location>
        <begin position="176"/>
        <end position="397"/>
    </location>
</feature>
<evidence type="ECO:0000256" key="2">
    <source>
        <dbReference type="ARBA" id="ARBA00022485"/>
    </source>
</evidence>
<accession>A0A1W2TIN7</accession>
<dbReference type="SFLD" id="SFLDS00029">
    <property type="entry name" value="Radical_SAM"/>
    <property type="match status" value="1"/>
</dbReference>
<dbReference type="NCBIfam" id="NF004019">
    <property type="entry name" value="PRK05481.1"/>
    <property type="match status" value="1"/>
</dbReference>
<dbReference type="PROSITE" id="PS51918">
    <property type="entry name" value="RADICAL_SAM"/>
    <property type="match status" value="1"/>
</dbReference>
<dbReference type="OrthoDB" id="3231at2759"/>
<evidence type="ECO:0000256" key="6">
    <source>
        <dbReference type="ARBA" id="ARBA00023004"/>
    </source>
</evidence>
<proteinExistence type="inferred from homology"/>
<keyword evidence="2 10" id="KW-0004">4Fe-4S</keyword>
<evidence type="ECO:0000313" key="13">
    <source>
        <dbReference type="EMBL" id="GAP88044.2"/>
    </source>
</evidence>
<comment type="cofactor">
    <cofactor evidence="10">
        <name>[4Fe-4S] cluster</name>
        <dbReference type="ChEBI" id="CHEBI:49883"/>
    </cofactor>
    <text evidence="10">Binds 2 [4Fe-4S] clusters per subunit. One cluster is coordinated with 3 cysteines and an exchangeable S-adenosyl-L-methionine.</text>
</comment>
<dbReference type="PANTHER" id="PTHR10949:SF0">
    <property type="entry name" value="LIPOYL SYNTHASE, MITOCHONDRIAL"/>
    <property type="match status" value="1"/>
</dbReference>
<feature type="region of interest" description="Disordered" evidence="11">
    <location>
        <begin position="34"/>
        <end position="71"/>
    </location>
</feature>
<dbReference type="InterPro" id="IPR058240">
    <property type="entry name" value="rSAM_sf"/>
</dbReference>
<feature type="binding site" evidence="10">
    <location>
        <position position="160"/>
    </location>
    <ligand>
        <name>[4Fe-4S] cluster</name>
        <dbReference type="ChEBI" id="CHEBI:49883"/>
        <label>1</label>
    </ligand>
</feature>
<feature type="binding site" evidence="10">
    <location>
        <position position="191"/>
    </location>
    <ligand>
        <name>[4Fe-4S] cluster</name>
        <dbReference type="ChEBI" id="CHEBI:49883"/>
        <label>2</label>
        <note>4Fe-4S-S-AdoMet</note>
    </ligand>
</feature>
<dbReference type="InterPro" id="IPR031691">
    <property type="entry name" value="LIAS_N"/>
</dbReference>
<dbReference type="GO" id="GO:0009249">
    <property type="term" value="P:protein lipoylation"/>
    <property type="evidence" value="ECO:0007669"/>
    <property type="project" value="UniProtKB-UniRule"/>
</dbReference>
<keyword evidence="4 10" id="KW-0949">S-adenosyl-L-methionine</keyword>
<dbReference type="SFLD" id="SFLDG01058">
    <property type="entry name" value="lipoyl_synthase_like"/>
    <property type="match status" value="1"/>
</dbReference>
<dbReference type="SUPFAM" id="SSF102114">
    <property type="entry name" value="Radical SAM enzymes"/>
    <property type="match status" value="1"/>
</dbReference>
<evidence type="ECO:0000313" key="14">
    <source>
        <dbReference type="Proteomes" id="UP000054516"/>
    </source>
</evidence>
<dbReference type="InterPro" id="IPR013785">
    <property type="entry name" value="Aldolase_TIM"/>
</dbReference>
<dbReference type="FunFam" id="3.20.20.70:FF:000036">
    <property type="entry name" value="Lipoyl synthase, mitochondrial"/>
    <property type="match status" value="1"/>
</dbReference>
<evidence type="ECO:0000256" key="7">
    <source>
        <dbReference type="ARBA" id="ARBA00023014"/>
    </source>
</evidence>
<dbReference type="Pfam" id="PF16881">
    <property type="entry name" value="LIAS_N"/>
    <property type="match status" value="1"/>
</dbReference>
<organism evidence="13">
    <name type="scientific">Rosellinia necatrix</name>
    <name type="common">White root-rot fungus</name>
    <dbReference type="NCBI Taxonomy" id="77044"/>
    <lineage>
        <taxon>Eukaryota</taxon>
        <taxon>Fungi</taxon>
        <taxon>Dikarya</taxon>
        <taxon>Ascomycota</taxon>
        <taxon>Pezizomycotina</taxon>
        <taxon>Sordariomycetes</taxon>
        <taxon>Xylariomycetidae</taxon>
        <taxon>Xylariales</taxon>
        <taxon>Xylariaceae</taxon>
        <taxon>Rosellinia</taxon>
    </lineage>
</organism>
<dbReference type="CDD" id="cd01335">
    <property type="entry name" value="Radical_SAM"/>
    <property type="match status" value="1"/>
</dbReference>
<feature type="binding site" evidence="10">
    <location>
        <position position="198"/>
    </location>
    <ligand>
        <name>[4Fe-4S] cluster</name>
        <dbReference type="ChEBI" id="CHEBI:49883"/>
        <label>2</label>
        <note>4Fe-4S-S-AdoMet</note>
    </ligand>
</feature>
<dbReference type="UniPathway" id="UPA00538">
    <property type="reaction ID" value="UER00593"/>
</dbReference>
<keyword evidence="14" id="KW-1185">Reference proteome</keyword>
<evidence type="ECO:0000256" key="5">
    <source>
        <dbReference type="ARBA" id="ARBA00022723"/>
    </source>
</evidence>
<dbReference type="SMART" id="SM00729">
    <property type="entry name" value="Elp3"/>
    <property type="match status" value="1"/>
</dbReference>
<dbReference type="InterPro" id="IPR006638">
    <property type="entry name" value="Elp3/MiaA/NifB-like_rSAM"/>
</dbReference>
<dbReference type="EMBL" id="DF977477">
    <property type="protein sequence ID" value="GAP88044.2"/>
    <property type="molecule type" value="Genomic_DNA"/>
</dbReference>
<dbReference type="GO" id="GO:0051539">
    <property type="term" value="F:4 iron, 4 sulfur cluster binding"/>
    <property type="evidence" value="ECO:0007669"/>
    <property type="project" value="UniProtKB-UniRule"/>
</dbReference>
<feature type="binding site" evidence="10">
    <location>
        <position position="165"/>
    </location>
    <ligand>
        <name>[4Fe-4S] cluster</name>
        <dbReference type="ChEBI" id="CHEBI:49883"/>
        <label>1</label>
    </ligand>
</feature>
<feature type="binding site" evidence="10">
    <location>
        <position position="195"/>
    </location>
    <ligand>
        <name>[4Fe-4S] cluster</name>
        <dbReference type="ChEBI" id="CHEBI:49883"/>
        <label>2</label>
        <note>4Fe-4S-S-AdoMet</note>
    </ligand>
</feature>
<evidence type="ECO:0000256" key="9">
    <source>
        <dbReference type="ARBA" id="ARBA00047326"/>
    </source>
</evidence>
<evidence type="ECO:0000259" key="12">
    <source>
        <dbReference type="PROSITE" id="PS51918"/>
    </source>
</evidence>
<feature type="binding site" evidence="10">
    <location>
        <position position="171"/>
    </location>
    <ligand>
        <name>[4Fe-4S] cluster</name>
        <dbReference type="ChEBI" id="CHEBI:49883"/>
        <label>1</label>
    </ligand>
</feature>
<dbReference type="NCBIfam" id="NF009544">
    <property type="entry name" value="PRK12928.1"/>
    <property type="match status" value="1"/>
</dbReference>